<accession>A0A183BQW0</accession>
<dbReference type="AlphaFoldDB" id="A0A183BQW0"/>
<dbReference type="WBParaSite" id="GPLIN_000299600">
    <property type="protein sequence ID" value="GPLIN_000299600"/>
    <property type="gene ID" value="GPLIN_000299600"/>
</dbReference>
<reference evidence="3" key="3">
    <citation type="submission" date="2016-06" db="UniProtKB">
        <authorList>
            <consortium name="WormBaseParasite"/>
        </authorList>
    </citation>
    <scope>IDENTIFICATION</scope>
</reference>
<protein>
    <submittedName>
        <fullName evidence="3">Secreted protein</fullName>
    </submittedName>
</protein>
<evidence type="ECO:0000313" key="3">
    <source>
        <dbReference type="WBParaSite" id="GPLIN_000299600"/>
    </source>
</evidence>
<feature type="chain" id="PRO_5008146515" evidence="1">
    <location>
        <begin position="21"/>
        <end position="216"/>
    </location>
</feature>
<keyword evidence="2" id="KW-1185">Reference proteome</keyword>
<proteinExistence type="predicted"/>
<organism evidence="2 3">
    <name type="scientific">Globodera pallida</name>
    <name type="common">Potato cyst nematode worm</name>
    <name type="synonym">Heterodera pallida</name>
    <dbReference type="NCBI Taxonomy" id="36090"/>
    <lineage>
        <taxon>Eukaryota</taxon>
        <taxon>Metazoa</taxon>
        <taxon>Ecdysozoa</taxon>
        <taxon>Nematoda</taxon>
        <taxon>Chromadorea</taxon>
        <taxon>Rhabditida</taxon>
        <taxon>Tylenchina</taxon>
        <taxon>Tylenchomorpha</taxon>
        <taxon>Tylenchoidea</taxon>
        <taxon>Heteroderidae</taxon>
        <taxon>Heteroderinae</taxon>
        <taxon>Globodera</taxon>
    </lineage>
</organism>
<keyword evidence="1" id="KW-0732">Signal</keyword>
<sequence length="216" mass="24235">MQILNYFLLLLLVALISVEGSPFLHSEEQLKGLLKNGDDQQQNKQLLLGLTQTVPLVPMSPADRKQNGALELAIDWLNVPEFPGLLDVPISPNVAYELDLLSLNNLMDKIFVCLQDDYMETKTNFTDKQGHSTFDPTGQILRLMACTKHQHAYRIKTPLITPPVFRVYYGTRACRNQILLGAQHALSLLRTECLANGMNDSASVYAKYCPDGINHH</sequence>
<evidence type="ECO:0000313" key="2">
    <source>
        <dbReference type="Proteomes" id="UP000050741"/>
    </source>
</evidence>
<name>A0A183BQW0_GLOPA</name>
<feature type="signal peptide" evidence="1">
    <location>
        <begin position="1"/>
        <end position="20"/>
    </location>
</feature>
<reference evidence="2" key="1">
    <citation type="submission" date="2013-12" db="EMBL/GenBank/DDBJ databases">
        <authorList>
            <person name="Aslett M."/>
        </authorList>
    </citation>
    <scope>NUCLEOTIDE SEQUENCE [LARGE SCALE GENOMIC DNA]</scope>
    <source>
        <strain evidence="2">Lindley</strain>
    </source>
</reference>
<reference evidence="2" key="2">
    <citation type="submission" date="2014-05" db="EMBL/GenBank/DDBJ databases">
        <title>The genome and life-stage specific transcriptomes of Globodera pallida elucidate key aspects of plant parasitism by a cyst nematode.</title>
        <authorList>
            <person name="Cotton J.A."/>
            <person name="Lilley C.J."/>
            <person name="Jones L.M."/>
            <person name="Kikuchi T."/>
            <person name="Reid A.J."/>
            <person name="Thorpe P."/>
            <person name="Tsai I.J."/>
            <person name="Beasley H."/>
            <person name="Blok V."/>
            <person name="Cock P.J.A."/>
            <person name="Van den Akker S.E."/>
            <person name="Holroyd N."/>
            <person name="Hunt M."/>
            <person name="Mantelin S."/>
            <person name="Naghra H."/>
            <person name="Pain A."/>
            <person name="Palomares-Rius J.E."/>
            <person name="Zarowiecki M."/>
            <person name="Berriman M."/>
            <person name="Jones J.T."/>
            <person name="Urwin P.E."/>
        </authorList>
    </citation>
    <scope>NUCLEOTIDE SEQUENCE [LARGE SCALE GENOMIC DNA]</scope>
    <source>
        <strain evidence="2">Lindley</strain>
    </source>
</reference>
<evidence type="ECO:0000256" key="1">
    <source>
        <dbReference type="SAM" id="SignalP"/>
    </source>
</evidence>
<dbReference type="Proteomes" id="UP000050741">
    <property type="component" value="Unassembled WGS sequence"/>
</dbReference>